<dbReference type="OrthoDB" id="5595860at2759"/>
<dbReference type="InterPro" id="IPR044672">
    <property type="entry name" value="MOCS2A"/>
</dbReference>
<organism evidence="2 3">
    <name type="scientific">Spizellomyces punctatus (strain DAOM BR117)</name>
    <dbReference type="NCBI Taxonomy" id="645134"/>
    <lineage>
        <taxon>Eukaryota</taxon>
        <taxon>Fungi</taxon>
        <taxon>Fungi incertae sedis</taxon>
        <taxon>Chytridiomycota</taxon>
        <taxon>Chytridiomycota incertae sedis</taxon>
        <taxon>Chytridiomycetes</taxon>
        <taxon>Spizellomycetales</taxon>
        <taxon>Spizellomycetaceae</taxon>
        <taxon>Spizellomyces</taxon>
    </lineage>
</organism>
<keyword evidence="3" id="KW-1185">Reference proteome</keyword>
<dbReference type="Proteomes" id="UP000053201">
    <property type="component" value="Unassembled WGS sequence"/>
</dbReference>
<dbReference type="GO" id="GO:0006777">
    <property type="term" value="P:Mo-molybdopterin cofactor biosynthetic process"/>
    <property type="evidence" value="ECO:0007669"/>
    <property type="project" value="InterPro"/>
</dbReference>
<dbReference type="GO" id="GO:0000166">
    <property type="term" value="F:nucleotide binding"/>
    <property type="evidence" value="ECO:0007669"/>
    <property type="project" value="UniProtKB-KW"/>
</dbReference>
<name>A0A0L0HQN6_SPIPD</name>
<dbReference type="SUPFAM" id="SSF54285">
    <property type="entry name" value="MoaD/ThiS"/>
    <property type="match status" value="1"/>
</dbReference>
<dbReference type="OMA" id="IECNDEV"/>
<keyword evidence="1" id="KW-0547">Nucleotide-binding</keyword>
<dbReference type="EMBL" id="KQ257451">
    <property type="protein sequence ID" value="KND03701.1"/>
    <property type="molecule type" value="Genomic_DNA"/>
</dbReference>
<dbReference type="STRING" id="645134.A0A0L0HQN6"/>
<dbReference type="InterPro" id="IPR003749">
    <property type="entry name" value="ThiS/MoaD-like"/>
</dbReference>
<dbReference type="AlphaFoldDB" id="A0A0L0HQN6"/>
<protein>
    <recommendedName>
        <fullName evidence="4">Sulfur carrier protein MOCS2A</fullName>
    </recommendedName>
</protein>
<dbReference type="GO" id="GO:1990133">
    <property type="term" value="C:molybdopterin adenylyltransferase complex"/>
    <property type="evidence" value="ECO:0007669"/>
    <property type="project" value="TreeGrafter"/>
</dbReference>
<dbReference type="InParanoid" id="A0A0L0HQN6"/>
<sequence>MASPRSINVLYFAGAKDASGVTEEIFEIPPGQETIRVPQLIQALSNKHPPLLKVFEAAILAVNMEYVDRDGKLTEGEGNRIVEVKAGDEVAIIPPLSGG</sequence>
<dbReference type="VEuPathDB" id="FungiDB:SPPG_01167"/>
<dbReference type="InterPro" id="IPR012675">
    <property type="entry name" value="Beta-grasp_dom_sf"/>
</dbReference>
<dbReference type="PANTHER" id="PTHR33359:SF1">
    <property type="entry name" value="MOLYBDOPTERIN SYNTHASE SULFUR CARRIER SUBUNIT"/>
    <property type="match status" value="1"/>
</dbReference>
<dbReference type="PANTHER" id="PTHR33359">
    <property type="entry name" value="MOLYBDOPTERIN SYNTHASE SULFUR CARRIER SUBUNIT"/>
    <property type="match status" value="1"/>
</dbReference>
<dbReference type="CDD" id="cd00754">
    <property type="entry name" value="Ubl_MoaD"/>
    <property type="match status" value="1"/>
</dbReference>
<evidence type="ECO:0000256" key="1">
    <source>
        <dbReference type="ARBA" id="ARBA00022741"/>
    </source>
</evidence>
<gene>
    <name evidence="2" type="ORF">SPPG_01167</name>
</gene>
<dbReference type="GeneID" id="27684851"/>
<dbReference type="UniPathway" id="UPA00344"/>
<evidence type="ECO:0000313" key="2">
    <source>
        <dbReference type="EMBL" id="KND03701.1"/>
    </source>
</evidence>
<dbReference type="Gene3D" id="3.10.20.30">
    <property type="match status" value="1"/>
</dbReference>
<dbReference type="Pfam" id="PF02597">
    <property type="entry name" value="ThiS"/>
    <property type="match status" value="1"/>
</dbReference>
<dbReference type="InterPro" id="IPR016155">
    <property type="entry name" value="Mopterin_synth/thiamin_S_b"/>
</dbReference>
<accession>A0A0L0HQN6</accession>
<proteinExistence type="predicted"/>
<dbReference type="RefSeq" id="XP_016611740.1">
    <property type="nucleotide sequence ID" value="XM_016749491.1"/>
</dbReference>
<evidence type="ECO:0000313" key="3">
    <source>
        <dbReference type="Proteomes" id="UP000053201"/>
    </source>
</evidence>
<evidence type="ECO:0008006" key="4">
    <source>
        <dbReference type="Google" id="ProtNLM"/>
    </source>
</evidence>
<reference evidence="2 3" key="1">
    <citation type="submission" date="2009-08" db="EMBL/GenBank/DDBJ databases">
        <title>The Genome Sequence of Spizellomyces punctatus strain DAOM BR117.</title>
        <authorList>
            <consortium name="The Broad Institute Genome Sequencing Platform"/>
            <person name="Russ C."/>
            <person name="Cuomo C."/>
            <person name="Shea T."/>
            <person name="Young S.K."/>
            <person name="Zeng Q."/>
            <person name="Koehrsen M."/>
            <person name="Haas B."/>
            <person name="Borodovsky M."/>
            <person name="Guigo R."/>
            <person name="Alvarado L."/>
            <person name="Berlin A."/>
            <person name="Bochicchio J."/>
            <person name="Borenstein D."/>
            <person name="Chapman S."/>
            <person name="Chen Z."/>
            <person name="Engels R."/>
            <person name="Freedman E."/>
            <person name="Gellesch M."/>
            <person name="Goldberg J."/>
            <person name="Griggs A."/>
            <person name="Gujja S."/>
            <person name="Heiman D."/>
            <person name="Hepburn T."/>
            <person name="Howarth C."/>
            <person name="Jen D."/>
            <person name="Larson L."/>
            <person name="Lewis B."/>
            <person name="Mehta T."/>
            <person name="Park D."/>
            <person name="Pearson M."/>
            <person name="Roberts A."/>
            <person name="Saif S."/>
            <person name="Shenoy N."/>
            <person name="Sisk P."/>
            <person name="Stolte C."/>
            <person name="Sykes S."/>
            <person name="Thomson T."/>
            <person name="Walk T."/>
            <person name="White J."/>
            <person name="Yandava C."/>
            <person name="Burger G."/>
            <person name="Gray M.W."/>
            <person name="Holland P.W.H."/>
            <person name="King N."/>
            <person name="Lang F.B.F."/>
            <person name="Roger A.J."/>
            <person name="Ruiz-Trillo I."/>
            <person name="Lander E."/>
            <person name="Nusbaum C."/>
        </authorList>
    </citation>
    <scope>NUCLEOTIDE SEQUENCE [LARGE SCALE GENOMIC DNA]</scope>
    <source>
        <strain evidence="2 3">DAOM BR117</strain>
    </source>
</reference>